<comment type="caution">
    <text evidence="2">The sequence shown here is derived from an EMBL/GenBank/DDBJ whole genome shotgun (WGS) entry which is preliminary data.</text>
</comment>
<evidence type="ECO:0000256" key="1">
    <source>
        <dbReference type="SAM" id="MobiDB-lite"/>
    </source>
</evidence>
<proteinExistence type="predicted"/>
<feature type="region of interest" description="Disordered" evidence="1">
    <location>
        <begin position="1"/>
        <end position="27"/>
    </location>
</feature>
<evidence type="ECO:0000313" key="3">
    <source>
        <dbReference type="Proteomes" id="UP001529510"/>
    </source>
</evidence>
<dbReference type="EMBL" id="JAMKFB020000012">
    <property type="protein sequence ID" value="KAL0178986.1"/>
    <property type="molecule type" value="Genomic_DNA"/>
</dbReference>
<gene>
    <name evidence="2" type="ORF">M9458_024428</name>
</gene>
<reference evidence="2 3" key="1">
    <citation type="submission" date="2024-05" db="EMBL/GenBank/DDBJ databases">
        <title>Genome sequencing and assembly of Indian major carp, Cirrhinus mrigala (Hamilton, 1822).</title>
        <authorList>
            <person name="Mohindra V."/>
            <person name="Chowdhury L.M."/>
            <person name="Lal K."/>
            <person name="Jena J.K."/>
        </authorList>
    </citation>
    <scope>NUCLEOTIDE SEQUENCE [LARGE SCALE GENOMIC DNA]</scope>
    <source>
        <strain evidence="2">CM1030</strain>
        <tissue evidence="2">Blood</tissue>
    </source>
</reference>
<accession>A0ABD0PZV6</accession>
<feature type="compositionally biased region" description="Basic and acidic residues" evidence="1">
    <location>
        <begin position="1"/>
        <end position="21"/>
    </location>
</feature>
<protein>
    <submittedName>
        <fullName evidence="2">Uncharacterized protein</fullName>
    </submittedName>
</protein>
<evidence type="ECO:0000313" key="2">
    <source>
        <dbReference type="EMBL" id="KAL0178986.1"/>
    </source>
</evidence>
<keyword evidence="3" id="KW-1185">Reference proteome</keyword>
<feature type="non-terminal residue" evidence="2">
    <location>
        <position position="56"/>
    </location>
</feature>
<name>A0ABD0PZV6_CIRMR</name>
<dbReference type="AlphaFoldDB" id="A0ABD0PZV6"/>
<feature type="non-terminal residue" evidence="2">
    <location>
        <position position="1"/>
    </location>
</feature>
<organism evidence="2 3">
    <name type="scientific">Cirrhinus mrigala</name>
    <name type="common">Mrigala</name>
    <dbReference type="NCBI Taxonomy" id="683832"/>
    <lineage>
        <taxon>Eukaryota</taxon>
        <taxon>Metazoa</taxon>
        <taxon>Chordata</taxon>
        <taxon>Craniata</taxon>
        <taxon>Vertebrata</taxon>
        <taxon>Euteleostomi</taxon>
        <taxon>Actinopterygii</taxon>
        <taxon>Neopterygii</taxon>
        <taxon>Teleostei</taxon>
        <taxon>Ostariophysi</taxon>
        <taxon>Cypriniformes</taxon>
        <taxon>Cyprinidae</taxon>
        <taxon>Labeoninae</taxon>
        <taxon>Labeonini</taxon>
        <taxon>Cirrhinus</taxon>
    </lineage>
</organism>
<dbReference type="Proteomes" id="UP001529510">
    <property type="component" value="Unassembled WGS sequence"/>
</dbReference>
<sequence length="56" mass="6242">DEEELRKSFSELGEQRAESNSRVKQMGSGFVPPSGALLYKTGFLVRKVHADCDGKR</sequence>